<feature type="domain" description="Glycosyl-hydrolase 97 N-terminal" evidence="5">
    <location>
        <begin position="37"/>
        <end position="304"/>
    </location>
</feature>
<dbReference type="InterPro" id="IPR013785">
    <property type="entry name" value="Aldolase_TIM"/>
</dbReference>
<dbReference type="GO" id="GO:0030246">
    <property type="term" value="F:carbohydrate binding"/>
    <property type="evidence" value="ECO:0007669"/>
    <property type="project" value="InterPro"/>
</dbReference>
<dbReference type="Pfam" id="PF14509">
    <property type="entry name" value="GH97_C"/>
    <property type="match status" value="1"/>
</dbReference>
<name>A0A290QN40_9BACT</name>
<dbReference type="AlphaFoldDB" id="A0A290QN40"/>
<dbReference type="Pfam" id="PF10566">
    <property type="entry name" value="Glyco_hydro_97"/>
    <property type="match status" value="1"/>
</dbReference>
<evidence type="ECO:0000256" key="1">
    <source>
        <dbReference type="ARBA" id="ARBA00022801"/>
    </source>
</evidence>
<keyword evidence="8" id="KW-1185">Reference proteome</keyword>
<dbReference type="InterPro" id="IPR029486">
    <property type="entry name" value="GH97_N"/>
</dbReference>
<dbReference type="OrthoDB" id="57532at2"/>
<evidence type="ECO:0000259" key="4">
    <source>
        <dbReference type="Pfam" id="PF10566"/>
    </source>
</evidence>
<feature type="domain" description="Glycosyl-hydrolase 97 C-terminal oligomerisation" evidence="6">
    <location>
        <begin position="573"/>
        <end position="668"/>
    </location>
</feature>
<dbReference type="InterPro" id="IPR013780">
    <property type="entry name" value="Glyco_hydro_b"/>
</dbReference>
<dbReference type="Proteomes" id="UP000217265">
    <property type="component" value="Chromosome"/>
</dbReference>
<keyword evidence="3" id="KW-0732">Signal</keyword>
<dbReference type="Pfam" id="PF14508">
    <property type="entry name" value="GH97_N"/>
    <property type="match status" value="1"/>
</dbReference>
<evidence type="ECO:0000256" key="3">
    <source>
        <dbReference type="SAM" id="SignalP"/>
    </source>
</evidence>
<dbReference type="Gene3D" id="2.60.40.1180">
    <property type="entry name" value="Golgi alpha-mannosidase II"/>
    <property type="match status" value="1"/>
</dbReference>
<dbReference type="InterPro" id="IPR014718">
    <property type="entry name" value="GH-type_carb-bd"/>
</dbReference>
<feature type="signal peptide" evidence="3">
    <location>
        <begin position="1"/>
        <end position="29"/>
    </location>
</feature>
<evidence type="ECO:0000256" key="2">
    <source>
        <dbReference type="ARBA" id="ARBA00023295"/>
    </source>
</evidence>
<dbReference type="InterPro" id="IPR019563">
    <property type="entry name" value="GH97_catalytic"/>
</dbReference>
<proteinExistence type="predicted"/>
<dbReference type="Gene3D" id="2.70.98.10">
    <property type="match status" value="1"/>
</dbReference>
<dbReference type="InterPro" id="IPR017853">
    <property type="entry name" value="GH"/>
</dbReference>
<dbReference type="GO" id="GO:0016798">
    <property type="term" value="F:hydrolase activity, acting on glycosyl bonds"/>
    <property type="evidence" value="ECO:0007669"/>
    <property type="project" value="UniProtKB-KW"/>
</dbReference>
<dbReference type="EMBL" id="CP023344">
    <property type="protein sequence ID" value="ATC66131.1"/>
    <property type="molecule type" value="Genomic_DNA"/>
</dbReference>
<keyword evidence="2" id="KW-0326">Glycosidase</keyword>
<feature type="chain" id="PRO_5012561297" evidence="3">
    <location>
        <begin position="30"/>
        <end position="669"/>
    </location>
</feature>
<evidence type="ECO:0000259" key="5">
    <source>
        <dbReference type="Pfam" id="PF14508"/>
    </source>
</evidence>
<dbReference type="KEGG" id="vbh:CMV30_13380"/>
<sequence>MNYPMIGRGVLRCMLVWLAVLSGAGSGRAQEMTAGVVQSPSGELVVRVSLTARGELRYAVARAGQAVLGESRLGVVRDDADFSSGLRMLEQTKTRKVSDNYELLTAKRRVNEYRANQTIFRVAAKSGERMDVIFQVSNDGVAFRYFFPAANGKKAGEGEKRTITEEVTTFKFSTEARAWLQAMSVAKTGWKETNPSYEEYYQKEIPVGTASPLGAGWVYPALFRTGETWVLLSETGLGRGYAGTRLRSESRDGEYAVGFPDGRERFQGGAVKPESVLPWTTPWRVIVIGDLATVTESMLGVDLADKPKVMTAEVKAEIVPGKAAWSWPLLGDKETNFEVQKRFIDYAAEMTWRYCLIDALWDTQIGYERVKELVDYAATKGVKVLLWYNSGGDWNGAPQTPRDRMLTRESRAEEFARLKAMGVAGMKIDFFGGDGQSQIEYYLDILEEAAPFGFLINFHGCTLPRGWQRTYPHLMTMESIRGLEFITFEQANADQGPTHAAMLPFTRNVFDPMDFTPVVLDRINKIERRTSSAFELALSVLFTSGIQHYAEIPEGMAKAPEYVRAFLRKVPSVWDEVKFVDGYPGKFVVMARQGEGRWYVAGINAEATEKRVELDLSRLKLGRSAKGVLIEDGAEGGNLSFARREVSVKRGEKVEVTIKPNGGFVIVLE</sequence>
<organism evidence="7 8">
    <name type="scientific">Nibricoccus aquaticus</name>
    <dbReference type="NCBI Taxonomy" id="2576891"/>
    <lineage>
        <taxon>Bacteria</taxon>
        <taxon>Pseudomonadati</taxon>
        <taxon>Verrucomicrobiota</taxon>
        <taxon>Opitutia</taxon>
        <taxon>Opitutales</taxon>
        <taxon>Opitutaceae</taxon>
        <taxon>Nibricoccus</taxon>
    </lineage>
</organism>
<evidence type="ECO:0000313" key="7">
    <source>
        <dbReference type="EMBL" id="ATC66131.1"/>
    </source>
</evidence>
<protein>
    <submittedName>
        <fullName evidence="7">Alpha-glucosidase</fullName>
    </submittedName>
</protein>
<dbReference type="Gene3D" id="3.20.20.70">
    <property type="entry name" value="Aldolase class I"/>
    <property type="match status" value="1"/>
</dbReference>
<evidence type="ECO:0000259" key="6">
    <source>
        <dbReference type="Pfam" id="PF14509"/>
    </source>
</evidence>
<dbReference type="InterPro" id="IPR029483">
    <property type="entry name" value="GH97_C"/>
</dbReference>
<dbReference type="PANTHER" id="PTHR35803">
    <property type="entry name" value="GLUCAN 1,4-ALPHA-GLUCOSIDASE SUSB-RELATED"/>
    <property type="match status" value="1"/>
</dbReference>
<keyword evidence="1" id="KW-0378">Hydrolase</keyword>
<reference evidence="7 8" key="1">
    <citation type="submission" date="2017-09" db="EMBL/GenBank/DDBJ databases">
        <title>Complete genome sequence of Verrucomicrobial strain HZ-65, isolated from freshwater.</title>
        <authorList>
            <person name="Choi A."/>
        </authorList>
    </citation>
    <scope>NUCLEOTIDE SEQUENCE [LARGE SCALE GENOMIC DNA]</scope>
    <source>
        <strain evidence="7 8">HZ-65</strain>
    </source>
</reference>
<dbReference type="SUPFAM" id="SSF51445">
    <property type="entry name" value="(Trans)glycosidases"/>
    <property type="match status" value="1"/>
</dbReference>
<accession>A0A290QN40</accession>
<gene>
    <name evidence="7" type="ORF">CMV30_13380</name>
</gene>
<feature type="domain" description="Glycosyl-hydrolase 97 catalytic" evidence="4">
    <location>
        <begin position="330"/>
        <end position="479"/>
    </location>
</feature>
<dbReference type="RefSeq" id="WP_096057758.1">
    <property type="nucleotide sequence ID" value="NZ_CP023344.1"/>
</dbReference>
<evidence type="ECO:0000313" key="8">
    <source>
        <dbReference type="Proteomes" id="UP000217265"/>
    </source>
</evidence>
<dbReference type="InterPro" id="IPR052720">
    <property type="entry name" value="Glycosyl_hydrolase_97"/>
</dbReference>
<dbReference type="PANTHER" id="PTHR35803:SF2">
    <property type="entry name" value="RETAINING ALPHA-GALACTOSIDASE"/>
    <property type="match status" value="1"/>
</dbReference>